<dbReference type="Proteomes" id="UP001345963">
    <property type="component" value="Unassembled WGS sequence"/>
</dbReference>
<organism evidence="1 2">
    <name type="scientific">Ataeniobius toweri</name>
    <dbReference type="NCBI Taxonomy" id="208326"/>
    <lineage>
        <taxon>Eukaryota</taxon>
        <taxon>Metazoa</taxon>
        <taxon>Chordata</taxon>
        <taxon>Craniata</taxon>
        <taxon>Vertebrata</taxon>
        <taxon>Euteleostomi</taxon>
        <taxon>Actinopterygii</taxon>
        <taxon>Neopterygii</taxon>
        <taxon>Teleostei</taxon>
        <taxon>Neoteleostei</taxon>
        <taxon>Acanthomorphata</taxon>
        <taxon>Ovalentaria</taxon>
        <taxon>Atherinomorphae</taxon>
        <taxon>Cyprinodontiformes</taxon>
        <taxon>Goodeidae</taxon>
        <taxon>Ataeniobius</taxon>
    </lineage>
</organism>
<protein>
    <submittedName>
        <fullName evidence="1">Uncharacterized protein</fullName>
    </submittedName>
</protein>
<dbReference type="EMBL" id="JAHUTI010000564">
    <property type="protein sequence ID" value="MED6232221.1"/>
    <property type="molecule type" value="Genomic_DNA"/>
</dbReference>
<comment type="caution">
    <text evidence="1">The sequence shown here is derived from an EMBL/GenBank/DDBJ whole genome shotgun (WGS) entry which is preliminary data.</text>
</comment>
<name>A0ABU7A2C0_9TELE</name>
<gene>
    <name evidence="1" type="ORF">ATANTOWER_024724</name>
</gene>
<proteinExistence type="predicted"/>
<evidence type="ECO:0000313" key="2">
    <source>
        <dbReference type="Proteomes" id="UP001345963"/>
    </source>
</evidence>
<keyword evidence="2" id="KW-1185">Reference proteome</keyword>
<reference evidence="1 2" key="1">
    <citation type="submission" date="2021-07" db="EMBL/GenBank/DDBJ databases">
        <authorList>
            <person name="Palmer J.M."/>
        </authorList>
    </citation>
    <scope>NUCLEOTIDE SEQUENCE [LARGE SCALE GENOMIC DNA]</scope>
    <source>
        <strain evidence="1 2">AT_MEX2019</strain>
        <tissue evidence="1">Muscle</tissue>
    </source>
</reference>
<accession>A0ABU7A2C0</accession>
<sequence>MNRFHSQCEDFLTKHIPKKKNNSPFLFYIHHYPVQDCKALVSRSVELPKQIFEAQGSTKHNLLEGPCVNYLYIGMPQDPLRGAVECFLREKVSQ</sequence>
<evidence type="ECO:0000313" key="1">
    <source>
        <dbReference type="EMBL" id="MED6232221.1"/>
    </source>
</evidence>